<dbReference type="EMBL" id="JAAOCP010000012">
    <property type="protein sequence ID" value="MBJ7639548.1"/>
    <property type="molecule type" value="Genomic_DNA"/>
</dbReference>
<dbReference type="Gene3D" id="2.60.40.10">
    <property type="entry name" value="Immunoglobulins"/>
    <property type="match status" value="2"/>
</dbReference>
<evidence type="ECO:0000313" key="7">
    <source>
        <dbReference type="Proteomes" id="UP000728106"/>
    </source>
</evidence>
<sequence length="1123" mass="123265">MTKSGGFSIKKRHRKLGALIGLAALAVPFAANLGTLGDAIHAVTGPQNVYESELLNVKLKTSQDKAKTTWDLEFDRSDMSVSEQTVKFKLDLEKAGLKDAEIKQDDKTLDMREGIVSAVLKSQSTHLILTAISTNEEKHDITLPVTELGLYDEKNGENRLEADNRSVDLTMAFEKVAEIAKESSSSETVTEAVAKEETETKESKSARAAVNPGTAGWLTAEPTRPSSETTDVVAATITKGAFAGVDANHTTNTNFDQFQIYVNHTNDSTDRVSYYDGAPRNATNNEISVVKKANLTASENFGWSANESGMADVYNYWYFQYQKNGTSDTANPYRGSSSYLVQFAGNHSSHANTNALMANTEIAVRYGNVGNYRTADGQAHQMGAVMTIKNIQSTINTRFWDRAYDTNLPGFYIDIPNNMYSGLFYRGIEQFDVDYEFFATDDSGKFTQKLDIPENATNVTFNSLNNYQVGLMNQSPASAQYTHNVNSQVYGPLNSADYAETVAWVKNGTEQWASADLSKGTNMTRNGAGTSIREKNTVFSNVMGTTGGETALQYNLNNTAYTGTIVNWRDNINYPTSFAKGSITYPYTGTSNNYRYYSGSQNTWQTFILGSNTEIPLLNPVKAVSDHNKKPDVVAGEIDKTTSPKTYGRLDQKNLAETDLVPDAANNYNFSYYIQQDTYALLEDSLVLPSKLIMTDELPQYVTLAGTTIDTNTQNYNGSDVQVYSTAGTKLQGSDYTVAVSKVLVTPETGEAYYVQKVVVTLTEQGIKDINFNGGTFQWELQVKVDASLADQLKVERVDFKNIASVETSLATKETNPVLDWETPHIGKLVITKVDERDNSELSGAEFDVYYKDNNDTSYTKIDSADWASKGIEQSDATLTFVNPAAGTYKVVETTAPGGYNLPTDANARSYEFKVHNDNTNLTFEALSPEDWDLTAPKAGEANVWTANIENERIPLFLDIYKTDGDGNPLAGAVFAITRVESKKIVELDATGDDGYAHLKDKLNGPGNVGLELDKVYKVSEITTPSGYTKVDDFYFKATAVGDVFTFTYTDVNGNPIFGAKTITATKSPDGTYYVGKFEVDNYAKSIFPRVGGTGIQAYIGAGLIVMLIAGGAAWYIKRRQNQ</sequence>
<keyword evidence="2" id="KW-1133">Transmembrane helix</keyword>
<feature type="domain" description="SpaA-like prealbumin fold" evidence="4">
    <location>
        <begin position="827"/>
        <end position="922"/>
    </location>
</feature>
<keyword evidence="2" id="KW-0472">Membrane</keyword>
<dbReference type="AlphaFoldDB" id="A0A4Z0RLT3"/>
<dbReference type="Proteomes" id="UP000728106">
    <property type="component" value="Unassembled WGS sequence"/>
</dbReference>
<evidence type="ECO:0000313" key="5">
    <source>
        <dbReference type="EMBL" id="MBJ7633149.1"/>
    </source>
</evidence>
<reference evidence="6" key="1">
    <citation type="submission" date="2020-02" db="EMBL/GenBank/DDBJ databases">
        <authorList>
            <person name="Fontana A."/>
            <person name="Patrone V."/>
            <person name="Morelli L."/>
        </authorList>
    </citation>
    <scope>NUCLEOTIDE SEQUENCE</scope>
    <source>
        <strain evidence="5">CCUG 30943</strain>
        <strain evidence="6">CCUG 43002</strain>
    </source>
</reference>
<evidence type="ECO:0000256" key="1">
    <source>
        <dbReference type="SAM" id="MobiDB-lite"/>
    </source>
</evidence>
<evidence type="ECO:0000313" key="6">
    <source>
        <dbReference type="EMBL" id="MBJ7639548.1"/>
    </source>
</evidence>
<feature type="transmembrane region" description="Helical" evidence="2">
    <location>
        <begin position="1096"/>
        <end position="1117"/>
    </location>
</feature>
<comment type="caution">
    <text evidence="6">The sequence shown here is derived from an EMBL/GenBank/DDBJ whole genome shotgun (WGS) entry which is preliminary data.</text>
</comment>
<feature type="domain" description="SpaA-like prealbumin fold" evidence="4">
    <location>
        <begin position="959"/>
        <end position="1049"/>
    </location>
</feature>
<dbReference type="EMBL" id="JAAOCX010000011">
    <property type="protein sequence ID" value="MBJ7633149.1"/>
    <property type="molecule type" value="Genomic_DNA"/>
</dbReference>
<dbReference type="Proteomes" id="UP000808038">
    <property type="component" value="Unassembled WGS sequence"/>
</dbReference>
<reference evidence="6 7" key="2">
    <citation type="journal article" date="2021" name="Int. J. Food Microbiol.">
        <title>Safety demonstration of a microbial species for use in the food chain: Weissella confusa.</title>
        <authorList>
            <person name="Bourdichon F."/>
            <person name="Patrone V."/>
            <person name="Fontana A."/>
            <person name="Milani G."/>
            <person name="Morelli L."/>
        </authorList>
    </citation>
    <scope>NUCLEOTIDE SEQUENCE [LARGE SCALE GENOMIC DNA]</scope>
    <source>
        <strain evidence="5">CCUG 30943</strain>
        <strain evidence="6 7">CCUG 43002</strain>
    </source>
</reference>
<dbReference type="InterPro" id="IPR041033">
    <property type="entry name" value="SpaA_PFL_dom_1"/>
</dbReference>
<name>A0A4Z0RLT3_WEICO</name>
<evidence type="ECO:0000259" key="4">
    <source>
        <dbReference type="Pfam" id="PF17802"/>
    </source>
</evidence>
<protein>
    <recommendedName>
        <fullName evidence="4">SpaA-like prealbumin fold domain-containing protein</fullName>
    </recommendedName>
</protein>
<proteinExistence type="predicted"/>
<gene>
    <name evidence="6" type="ORF">HAU20_09160</name>
    <name evidence="5" type="ORF">HAU43_08660</name>
</gene>
<evidence type="ECO:0000256" key="3">
    <source>
        <dbReference type="SAM" id="SignalP"/>
    </source>
</evidence>
<dbReference type="Pfam" id="PF17802">
    <property type="entry name" value="SpaA"/>
    <property type="match status" value="2"/>
</dbReference>
<feature type="region of interest" description="Disordered" evidence="1">
    <location>
        <begin position="185"/>
        <end position="229"/>
    </location>
</feature>
<dbReference type="InterPro" id="IPR013783">
    <property type="entry name" value="Ig-like_fold"/>
</dbReference>
<feature type="chain" id="PRO_5044616907" description="SpaA-like prealbumin fold domain-containing protein" evidence="3">
    <location>
        <begin position="34"/>
        <end position="1123"/>
    </location>
</feature>
<feature type="signal peptide" evidence="3">
    <location>
        <begin position="1"/>
        <end position="33"/>
    </location>
</feature>
<keyword evidence="2" id="KW-0812">Transmembrane</keyword>
<keyword evidence="7" id="KW-1185">Reference proteome</keyword>
<feature type="compositionally biased region" description="Basic and acidic residues" evidence="1">
    <location>
        <begin position="193"/>
        <end position="205"/>
    </location>
</feature>
<accession>A0A4Z0RLT3</accession>
<keyword evidence="3" id="KW-0732">Signal</keyword>
<evidence type="ECO:0000256" key="2">
    <source>
        <dbReference type="SAM" id="Phobius"/>
    </source>
</evidence>
<dbReference type="RefSeq" id="WP_135411046.1">
    <property type="nucleotide sequence ID" value="NZ_ALXH01000107.1"/>
</dbReference>
<organism evidence="6 7">
    <name type="scientific">Weissella confusa</name>
    <name type="common">Lactobacillus confusus</name>
    <dbReference type="NCBI Taxonomy" id="1583"/>
    <lineage>
        <taxon>Bacteria</taxon>
        <taxon>Bacillati</taxon>
        <taxon>Bacillota</taxon>
        <taxon>Bacilli</taxon>
        <taxon>Lactobacillales</taxon>
        <taxon>Lactobacillaceae</taxon>
        <taxon>Weissella</taxon>
    </lineage>
</organism>